<dbReference type="SMART" id="SM00639">
    <property type="entry name" value="PSA"/>
    <property type="match status" value="24"/>
</dbReference>
<gene>
    <name evidence="2" type="ORF">PPENT_87.1.T1660093</name>
</gene>
<evidence type="ECO:0000313" key="2">
    <source>
        <dbReference type="EMBL" id="CAD8212117.1"/>
    </source>
</evidence>
<dbReference type="Pfam" id="PF01508">
    <property type="entry name" value="Paramecium_SA"/>
    <property type="match status" value="8"/>
</dbReference>
<reference evidence="2" key="1">
    <citation type="submission" date="2021-01" db="EMBL/GenBank/DDBJ databases">
        <authorList>
            <consortium name="Genoscope - CEA"/>
            <person name="William W."/>
        </authorList>
    </citation>
    <scope>NUCLEOTIDE SEQUENCE</scope>
</reference>
<dbReference type="OrthoDB" id="4405280at2759"/>
<evidence type="ECO:0000256" key="1">
    <source>
        <dbReference type="SAM" id="SignalP"/>
    </source>
</evidence>
<dbReference type="InterPro" id="IPR002895">
    <property type="entry name" value="Paramecium_SA"/>
</dbReference>
<keyword evidence="1" id="KW-0732">Signal</keyword>
<keyword evidence="3" id="KW-1185">Reference proteome</keyword>
<accession>A0A8S1YI00</accession>
<name>A0A8S1YI00_9CILI</name>
<protein>
    <submittedName>
        <fullName evidence="2">Uncharacterized protein</fullName>
    </submittedName>
</protein>
<feature type="chain" id="PRO_5035910490" evidence="1">
    <location>
        <begin position="22"/>
        <end position="2536"/>
    </location>
</feature>
<organism evidence="2 3">
    <name type="scientific">Paramecium pentaurelia</name>
    <dbReference type="NCBI Taxonomy" id="43138"/>
    <lineage>
        <taxon>Eukaryota</taxon>
        <taxon>Sar</taxon>
        <taxon>Alveolata</taxon>
        <taxon>Ciliophora</taxon>
        <taxon>Intramacronucleata</taxon>
        <taxon>Oligohymenophorea</taxon>
        <taxon>Peniculida</taxon>
        <taxon>Parameciidae</taxon>
        <taxon>Paramecium</taxon>
    </lineage>
</organism>
<comment type="caution">
    <text evidence="2">The sequence shown here is derived from an EMBL/GenBank/DDBJ whole genome shotgun (WGS) entry which is preliminary data.</text>
</comment>
<feature type="signal peptide" evidence="1">
    <location>
        <begin position="1"/>
        <end position="21"/>
    </location>
</feature>
<sequence length="2536" mass="275708">MKYISFIFLIVLGLTYQVSNSNRCTDCSQFKSERDCEQQNRICEWIITSENKQGKCEEANYKPIQNYTPYCELVDQPEINCAQTLGCAYINSKCTHFTGCQAYVKTTTADCLAISYFCVSDGTACIQAKECKQYTKELCESISSVLSGILKCKWKTSTGICINQSCSEADLSLNTDEKCSSWLAGCVTKGQGCVDSPRPACATYTGDDADCQSFIGSDGYCELATGKTNCKAKECQNASSSFTTDDNCKAYQRGCISTGKGCVFAKTKPLCKYYSGDNTTCVGYIGSDGVCEGDVGGSKCRARKCENAIFSSDALCEYYQSSCKTNGKTCVSQLTACNTYKGTATTCAVYIGTDGICKGTSTIEASCLPKVCEEAPESTQTDAKCNRYQVGCVTTGKGCVTKNNLKSCTTYDGDDTSCYSRIGSEGKCIWKSGTKCVARDCTEAKSNLYTNPLCASYFTNCVTTGSGCVSQTTCDLTVKQQSCEGTNNCQWQPICTSNATCSEFKKKSICLANQARVKTLDKIDDKGNPIYIYLTKKCGWFNNACKELACSDLTGPLYNNDSNCSAELSTCISNQVDACITKYECNKLTGTQSTCSSYLGYCTNTLTATDATPCILRKCSDNINATDNAACTNYLPECIHIEKGCVHYTTPCTSIKGTQETCNKIFAYKSGSIENFITNQCYNIISATENIYCQVKTCKLAENQNDDTCGLFLEGCVYNGNGGCVDPKADDTTCASYTGTEIFCESAIVGNNTTKYCFGTSTTTKCTLRVCTDNTIATNDEDCEDFMSGCIAKSEGGCISKQSRSCSQQTGSVTTCPNYSGGLYVFSDLPFLTKVGCTKYDACQDRLCSDITNPSSAQECLNYKSTCRFLTTRAACIDQAACSSYNLPDTATTDEQKFDYCTNIQDNNGLLCGYTMGASNCSIRSCDQFLSKYTILSCITYLQKNISTQTEDKCELAGTICYLPIPDCAYNYTTTDITDTLKLNQCKKFVNDKGIICTFKTGDTKCSIQDTCEKLINQKDERTCNDQNLFLSSGKCQQVRGSTCLTLSTACTDYQIDSTLSFHIKQNLCWGLKVIDDQSKITSGSAVYMKCIYKTGSTCDAISACSDIYSSSSQTECETYKPGCLYYGGKCYANVTSGFCPTTFPNEIKTDSQKSLYCRSIKEASDYCSLASDKTKCVLATNVNCTDIIIPTLISWDGQNYLISDAFKSAYCLVQSYKDRTKSCKYTPENSTTVCSDATCSDIPSPTSQGDCDNYIYGCIYYNNKCYPPTLGVTADDDCTDNAKVPIDSKLTAAQKVAYCQSFSASDKSIYCTYNQYSGQLQIQCTVGGPCDSYIDLPASHDTDKQTYCLSKINKTGKRCAFTETDTKCRDFDCYDIQYPTSQIHCDLGAPGKPCIYLLGTCYNRDTVCTSITAQSGNEKLYCNQVTVAATICTYISGTKCSVKQDCHLYRVTSNQATVCATLTDNSGNRCTYLGENNCVKLDVCSTYDGTTLGNLGPTIGKEDEQCKQVKSANNYPCIRDSVKKCRAQVCTDNDASATDCVNNAEGCLYYFNKCIITDICSNYTAQGDDDSAKQTWCEGVQNSLGDFCAWDPVNIKCRDRLCSDIIFYTDLDCQSYLKTCKTNGRICVSSYSPCSSNNGSSDFCNSLLDSTGEDRCKLIATASTVFQACKNKTCYDNVTAKTDSECDNYLSGCVTRGTGCIPNTEPCTSYRGTKQQCELFKKYTGLVTDKKPSFEYCSGEVENTATSKCKVRTCSDNTTSKTDVECATYQKGCITKGIGCIDATSSCTAFKGDQAICAKFMGNSNKIQCWNTPDASAQSDCNQKKCSDISGKNNKECNDGMPPKKASDDPFCVFDGTQCIDYGKLCKSFQGTEKTCPTFLAKDGPCKATTVGIVKGACAKRVCTEAPNSLITDADCQKYHKDCYTTGYGCTSVNQCNSIISRQLCQGKSECTWAKYCTDQITKCETYNNTSYSQCANSKLNGKFCFWDEHYSICKSQTCENQPVTLDSHTQCQNFADNCTTTGAGCITISDCALYINKSICNAASSSRDGLKRCIWDNILKSCRNKICSDISAQINAECEAFELGCKLNGQKCVNGLSCTEFTNKLFCLKSKTGPCLWVNGQCYDYGKCEDAVKKTHPECQAFSPLCTTNGDRCIPITTCENTSSKVSCIVGTNGACGWLPKGKCYKFGQCTDAIAATNDECLSYGSTCITDGTVCIAKSTCSNYITQIACANKGTDGICYWNVTSNNCKLKECTDEQKGTNDLCKLISVTSGLCTTDGTKCIPQSTCSSYVEAGCFNGTDGECIYALPVGATTGNKICRLKYCEDISGGTSNANCMGVITGLSCVSNGTNCISKAACSSYKIITACNGGGFENNISTVCAFIPIRYNSFQGICKTFSACSDANQDELACLSNPSCKWSENEIGFSCESHTCETYAIETECRPIPSFDGNYSTICLMQNGKCVSADPITITDPRLCYIKSAYTHSWNILTSKCESCIPIKKQTSDNPINSQDPNTLNSKFFLSLCLWGLLSSFQL</sequence>
<evidence type="ECO:0000313" key="3">
    <source>
        <dbReference type="Proteomes" id="UP000689195"/>
    </source>
</evidence>
<proteinExistence type="predicted"/>
<dbReference type="EMBL" id="CAJJDO010000166">
    <property type="protein sequence ID" value="CAD8212117.1"/>
    <property type="molecule type" value="Genomic_DNA"/>
</dbReference>
<dbReference type="Proteomes" id="UP000689195">
    <property type="component" value="Unassembled WGS sequence"/>
</dbReference>